<name>A0ABD5X286_9EURY</name>
<protein>
    <submittedName>
        <fullName evidence="4">GNAT family N-acetyltransferase</fullName>
        <ecNumber evidence="4">2.3.-.-</ecNumber>
    </submittedName>
</protein>
<dbReference type="InterPro" id="IPR050832">
    <property type="entry name" value="Bact_Acetyltransf"/>
</dbReference>
<dbReference type="AlphaFoldDB" id="A0ABD5X286"/>
<dbReference type="InterPro" id="IPR000182">
    <property type="entry name" value="GNAT_dom"/>
</dbReference>
<feature type="domain" description="N-acetyltransferase" evidence="3">
    <location>
        <begin position="2"/>
        <end position="140"/>
    </location>
</feature>
<evidence type="ECO:0000256" key="1">
    <source>
        <dbReference type="ARBA" id="ARBA00022679"/>
    </source>
</evidence>
<evidence type="ECO:0000313" key="5">
    <source>
        <dbReference type="Proteomes" id="UP001596414"/>
    </source>
</evidence>
<dbReference type="GO" id="GO:0016746">
    <property type="term" value="F:acyltransferase activity"/>
    <property type="evidence" value="ECO:0007669"/>
    <property type="project" value="UniProtKB-KW"/>
</dbReference>
<dbReference type="SUPFAM" id="SSF55729">
    <property type="entry name" value="Acyl-CoA N-acyltransferases (Nat)"/>
    <property type="match status" value="1"/>
</dbReference>
<dbReference type="CDD" id="cd04301">
    <property type="entry name" value="NAT_SF"/>
    <property type="match status" value="1"/>
</dbReference>
<evidence type="ECO:0000259" key="3">
    <source>
        <dbReference type="PROSITE" id="PS51186"/>
    </source>
</evidence>
<dbReference type="Gene3D" id="3.40.630.30">
    <property type="match status" value="1"/>
</dbReference>
<dbReference type="PANTHER" id="PTHR43877">
    <property type="entry name" value="AMINOALKYLPHOSPHONATE N-ACETYLTRANSFERASE-RELATED-RELATED"/>
    <property type="match status" value="1"/>
</dbReference>
<dbReference type="EMBL" id="JBHSZQ010000004">
    <property type="protein sequence ID" value="MFC7125176.1"/>
    <property type="molecule type" value="Genomic_DNA"/>
</dbReference>
<proteinExistence type="predicted"/>
<evidence type="ECO:0000313" key="4">
    <source>
        <dbReference type="EMBL" id="MFC7125176.1"/>
    </source>
</evidence>
<organism evidence="4 5">
    <name type="scientific">Halovenus rubra</name>
    <dbReference type="NCBI Taxonomy" id="869890"/>
    <lineage>
        <taxon>Archaea</taxon>
        <taxon>Methanobacteriati</taxon>
        <taxon>Methanobacteriota</taxon>
        <taxon>Stenosarchaea group</taxon>
        <taxon>Halobacteria</taxon>
        <taxon>Halobacteriales</taxon>
        <taxon>Haloarculaceae</taxon>
        <taxon>Halovenus</taxon>
    </lineage>
</organism>
<sequence length="140" mass="15424">MVEIRQGRPADHPTLRTIQKQTLAEPSPELLGTAVHGPPELLVADDGEPIGYTLFIAGNEEAILLEIAVAPPRQGNGIGSTLITETCLYLDELCIERVRLTAHAADDRAKQFYKRHGFESEDYLTGYFESGDAVLFSRDI</sequence>
<accession>A0ABD5X286</accession>
<evidence type="ECO:0000256" key="2">
    <source>
        <dbReference type="ARBA" id="ARBA00023315"/>
    </source>
</evidence>
<dbReference type="Pfam" id="PF00583">
    <property type="entry name" value="Acetyltransf_1"/>
    <property type="match status" value="1"/>
</dbReference>
<reference evidence="4 5" key="1">
    <citation type="journal article" date="2014" name="Int. J. Syst. Evol. Microbiol.">
        <title>Complete genome sequence of Corynebacterium casei LMG S-19264T (=DSM 44701T), isolated from a smear-ripened cheese.</title>
        <authorList>
            <consortium name="US DOE Joint Genome Institute (JGI-PGF)"/>
            <person name="Walter F."/>
            <person name="Albersmeier A."/>
            <person name="Kalinowski J."/>
            <person name="Ruckert C."/>
        </authorList>
    </citation>
    <scope>NUCLEOTIDE SEQUENCE [LARGE SCALE GENOMIC DNA]</scope>
    <source>
        <strain evidence="4 5">CGMCC 4.7215</strain>
    </source>
</reference>
<dbReference type="Proteomes" id="UP001596414">
    <property type="component" value="Unassembled WGS sequence"/>
</dbReference>
<dbReference type="EC" id="2.3.-.-" evidence="4"/>
<keyword evidence="2 4" id="KW-0012">Acyltransferase</keyword>
<dbReference type="PROSITE" id="PS51186">
    <property type="entry name" value="GNAT"/>
    <property type="match status" value="1"/>
</dbReference>
<dbReference type="RefSeq" id="WP_267636176.1">
    <property type="nucleotide sequence ID" value="NZ_JAODIY010000004.1"/>
</dbReference>
<keyword evidence="1 4" id="KW-0808">Transferase</keyword>
<dbReference type="InterPro" id="IPR016181">
    <property type="entry name" value="Acyl_CoA_acyltransferase"/>
</dbReference>
<comment type="caution">
    <text evidence="4">The sequence shown here is derived from an EMBL/GenBank/DDBJ whole genome shotgun (WGS) entry which is preliminary data.</text>
</comment>
<gene>
    <name evidence="4" type="ORF">ACFQJ7_03865</name>
</gene>